<dbReference type="PRINTS" id="PR00830">
    <property type="entry name" value="ENDOLAPTASE"/>
</dbReference>
<keyword evidence="3 4" id="KW-0720">Serine protease</keyword>
<proteinExistence type="inferred from homology"/>
<dbReference type="InterPro" id="IPR014721">
    <property type="entry name" value="Ribsml_uS5_D2-typ_fold_subgr"/>
</dbReference>
<dbReference type="InterPro" id="IPR003593">
    <property type="entry name" value="AAA+_ATPase"/>
</dbReference>
<dbReference type="PROSITE" id="PS50045">
    <property type="entry name" value="SIGMA54_INTERACT_4"/>
    <property type="match status" value="1"/>
</dbReference>
<dbReference type="Proteomes" id="UP000665020">
    <property type="component" value="Chromosome"/>
</dbReference>
<dbReference type="InterPro" id="IPR014252">
    <property type="entry name" value="Spore_LonC"/>
</dbReference>
<dbReference type="GO" id="GO:0005524">
    <property type="term" value="F:ATP binding"/>
    <property type="evidence" value="ECO:0007669"/>
    <property type="project" value="InterPro"/>
</dbReference>
<dbReference type="GO" id="GO:0006508">
    <property type="term" value="P:proteolysis"/>
    <property type="evidence" value="ECO:0007669"/>
    <property type="project" value="UniProtKB-KW"/>
</dbReference>
<keyword evidence="5" id="KW-0175">Coiled coil</keyword>
<dbReference type="InterPro" id="IPR008268">
    <property type="entry name" value="Peptidase_S16_AS"/>
</dbReference>
<dbReference type="SMART" id="SM00382">
    <property type="entry name" value="AAA"/>
    <property type="match status" value="1"/>
</dbReference>
<evidence type="ECO:0000256" key="4">
    <source>
        <dbReference type="PROSITE-ProRule" id="PRU01122"/>
    </source>
</evidence>
<evidence type="ECO:0000256" key="2">
    <source>
        <dbReference type="ARBA" id="ARBA00022801"/>
    </source>
</evidence>
<gene>
    <name evidence="8" type="primary">lonC</name>
    <name evidence="8" type="ORF">GM661_18580</name>
</gene>
<dbReference type="CDD" id="cd00009">
    <property type="entry name" value="AAA"/>
    <property type="match status" value="1"/>
</dbReference>
<dbReference type="SUPFAM" id="SSF54211">
    <property type="entry name" value="Ribosomal protein S5 domain 2-like"/>
    <property type="match status" value="1"/>
</dbReference>
<comment type="catalytic activity">
    <reaction evidence="4">
        <text>Hydrolysis of proteins in presence of ATP.</text>
        <dbReference type="EC" id="3.4.21.53"/>
    </reaction>
</comment>
<dbReference type="PROSITE" id="PS51786">
    <property type="entry name" value="LON_PROTEOLYTIC"/>
    <property type="match status" value="1"/>
</dbReference>
<keyword evidence="2 4" id="KW-0378">Hydrolase</keyword>
<dbReference type="InterPro" id="IPR002078">
    <property type="entry name" value="Sigma_54_int"/>
</dbReference>
<evidence type="ECO:0000256" key="1">
    <source>
        <dbReference type="ARBA" id="ARBA00022670"/>
    </source>
</evidence>
<dbReference type="InterPro" id="IPR008269">
    <property type="entry name" value="Lon_proteolytic"/>
</dbReference>
<feature type="active site" evidence="4">
    <location>
        <position position="547"/>
    </location>
</feature>
<dbReference type="Gene3D" id="3.30.230.10">
    <property type="match status" value="1"/>
</dbReference>
<dbReference type="EMBL" id="CP046640">
    <property type="protein sequence ID" value="QTL99816.1"/>
    <property type="molecule type" value="Genomic_DNA"/>
</dbReference>
<dbReference type="KEGG" id="ifn:GM661_18580"/>
<accession>A0A8A7KDF4</accession>
<dbReference type="Pfam" id="PF05362">
    <property type="entry name" value="Lon_C"/>
    <property type="match status" value="1"/>
</dbReference>
<evidence type="ECO:0000256" key="3">
    <source>
        <dbReference type="ARBA" id="ARBA00022825"/>
    </source>
</evidence>
<evidence type="ECO:0000259" key="7">
    <source>
        <dbReference type="PROSITE" id="PS51786"/>
    </source>
</evidence>
<evidence type="ECO:0000313" key="9">
    <source>
        <dbReference type="Proteomes" id="UP000665020"/>
    </source>
</evidence>
<dbReference type="EC" id="3.4.21.53" evidence="4"/>
<dbReference type="InterPro" id="IPR020568">
    <property type="entry name" value="Ribosomal_Su5_D2-typ_SF"/>
</dbReference>
<dbReference type="NCBIfam" id="TIGR02903">
    <property type="entry name" value="spore_lon_C"/>
    <property type="match status" value="1"/>
</dbReference>
<feature type="domain" description="Lon proteolytic" evidence="7">
    <location>
        <begin position="463"/>
        <end position="636"/>
    </location>
</feature>
<reference evidence="8" key="1">
    <citation type="submission" date="2019-12" db="EMBL/GenBank/DDBJ databases">
        <authorList>
            <person name="zhang j."/>
            <person name="sun C.M."/>
        </authorList>
    </citation>
    <scope>NUCLEOTIDE SEQUENCE</scope>
    <source>
        <strain evidence="8">NS-1</strain>
    </source>
</reference>
<feature type="domain" description="Sigma-54 factor interaction" evidence="6">
    <location>
        <begin position="185"/>
        <end position="364"/>
    </location>
</feature>
<evidence type="ECO:0000256" key="5">
    <source>
        <dbReference type="SAM" id="Coils"/>
    </source>
</evidence>
<feature type="coiled-coil region" evidence="5">
    <location>
        <begin position="92"/>
        <end position="148"/>
    </location>
</feature>
<sequence length="644" mass="71930">MKPFWQRFFHKGDVQLKQNKDSSIDNQDKRLKALYKKISDYYGRDRFIIKAGRVDVLDLISSEKTKERLTALERLIYDDPSQKIEGPVNERLDRLENKLADLLAERSVEKELEQQIAVRMKKREREYLKEIKKEIVQGEETVDNAQTLRRLAQLEKMEARGLNRSTLDLVRPQSFAEIIGQDSAIKALVSKIASPYPQHIILYGPPGVGKTTAARLALEEAKKRKNTPFYDDSNFVEVDGTTLRWDPREVTNPLLGSVHDPIYQGARKNLANEGVPEPKTGLVTEAHGGVLFIDEIGELDPMLQNKLLKVMEDKRVKFESSYYDENSDQIPLYIQKLFKEGAPADFILIGATTRSPEAINPAFRSRCAEVFFNPLSREDIKKIVQNAVAKLAVSVAENIPDIISSYTIEGRTAINLLLDAYSLILYEKDDTDQEKPLITDEILYQALQNRRMTPYNKIDTAEDTQIGKIFGLGVNGFIGSIIEIEAVAFKSAVEGRGKIHFNETAGSMTKDSLFNAAAVVRKIIGKNIDDYDLHVNIIGGGNVDGPSAGIAILLAIISAIEEIPLKQDIAVTGEVSIQGKVKPVGGIREKLHAAEQAGIREVLLPGENNNDVSQDIKIKTTAITTVREALNRVLIDNSKISIVK</sequence>
<keyword evidence="1 4" id="KW-0645">Protease</keyword>
<dbReference type="Pfam" id="PF00004">
    <property type="entry name" value="AAA"/>
    <property type="match status" value="1"/>
</dbReference>
<dbReference type="InterPro" id="IPR003959">
    <property type="entry name" value="ATPase_AAA_core"/>
</dbReference>
<comment type="similarity">
    <text evidence="4">Belongs to the peptidase S16 family.</text>
</comment>
<protein>
    <recommendedName>
        <fullName evidence="4">endopeptidase La</fullName>
        <ecNumber evidence="4">3.4.21.53</ecNumber>
    </recommendedName>
</protein>
<dbReference type="GO" id="GO:0016887">
    <property type="term" value="F:ATP hydrolysis activity"/>
    <property type="evidence" value="ECO:0007669"/>
    <property type="project" value="InterPro"/>
</dbReference>
<dbReference type="GO" id="GO:0006355">
    <property type="term" value="P:regulation of DNA-templated transcription"/>
    <property type="evidence" value="ECO:0007669"/>
    <property type="project" value="InterPro"/>
</dbReference>
<dbReference type="Gene3D" id="3.40.50.300">
    <property type="entry name" value="P-loop containing nucleotide triphosphate hydrolases"/>
    <property type="match status" value="1"/>
</dbReference>
<evidence type="ECO:0000259" key="6">
    <source>
        <dbReference type="PROSITE" id="PS50045"/>
    </source>
</evidence>
<keyword evidence="9" id="KW-1185">Reference proteome</keyword>
<evidence type="ECO:0000313" key="8">
    <source>
        <dbReference type="EMBL" id="QTL99816.1"/>
    </source>
</evidence>
<dbReference type="PANTHER" id="PTHR10046">
    <property type="entry name" value="ATP DEPENDENT LON PROTEASE FAMILY MEMBER"/>
    <property type="match status" value="1"/>
</dbReference>
<dbReference type="GO" id="GO:0030163">
    <property type="term" value="P:protein catabolic process"/>
    <property type="evidence" value="ECO:0007669"/>
    <property type="project" value="InterPro"/>
</dbReference>
<feature type="active site" evidence="4">
    <location>
        <position position="590"/>
    </location>
</feature>
<dbReference type="RefSeq" id="WP_230868140.1">
    <property type="nucleotide sequence ID" value="NZ_CP046640.1"/>
</dbReference>
<dbReference type="AlphaFoldDB" id="A0A8A7KDF4"/>
<dbReference type="InterPro" id="IPR027065">
    <property type="entry name" value="Lon_Prtase"/>
</dbReference>
<dbReference type="GO" id="GO:0004176">
    <property type="term" value="F:ATP-dependent peptidase activity"/>
    <property type="evidence" value="ECO:0007669"/>
    <property type="project" value="UniProtKB-UniRule"/>
</dbReference>
<dbReference type="SUPFAM" id="SSF52540">
    <property type="entry name" value="P-loop containing nucleoside triphosphate hydrolases"/>
    <property type="match status" value="1"/>
</dbReference>
<dbReference type="GO" id="GO:0004252">
    <property type="term" value="F:serine-type endopeptidase activity"/>
    <property type="evidence" value="ECO:0007669"/>
    <property type="project" value="UniProtKB-UniRule"/>
</dbReference>
<dbReference type="InterPro" id="IPR027417">
    <property type="entry name" value="P-loop_NTPase"/>
</dbReference>
<name>A0A8A7KDF4_9FIRM</name>
<organism evidence="8 9">
    <name type="scientific">Iocasia fonsfrigidae</name>
    <dbReference type="NCBI Taxonomy" id="2682810"/>
    <lineage>
        <taxon>Bacteria</taxon>
        <taxon>Bacillati</taxon>
        <taxon>Bacillota</taxon>
        <taxon>Clostridia</taxon>
        <taxon>Halanaerobiales</taxon>
        <taxon>Halanaerobiaceae</taxon>
        <taxon>Iocasia</taxon>
    </lineage>
</organism>
<dbReference type="PROSITE" id="PS01046">
    <property type="entry name" value="LON_SER"/>
    <property type="match status" value="1"/>
</dbReference>